<gene>
    <name evidence="7" type="ORF">PEVE_00015393</name>
</gene>
<feature type="compositionally biased region" description="Acidic residues" evidence="5">
    <location>
        <begin position="250"/>
        <end position="264"/>
    </location>
</feature>
<reference evidence="7 8" key="1">
    <citation type="submission" date="2022-05" db="EMBL/GenBank/DDBJ databases">
        <authorList>
            <consortium name="Genoscope - CEA"/>
            <person name="William W."/>
        </authorList>
    </citation>
    <scope>NUCLEOTIDE SEQUENCE [LARGE SCALE GENOMIC DNA]</scope>
</reference>
<dbReference type="Pfam" id="PF26431">
    <property type="entry name" value="DUF8117"/>
    <property type="match status" value="1"/>
</dbReference>
<proteinExistence type="predicted"/>
<accession>A0ABN8LYN6</accession>
<name>A0ABN8LYN6_9CNID</name>
<evidence type="ECO:0000256" key="4">
    <source>
        <dbReference type="PROSITE-ProRule" id="PRU00134"/>
    </source>
</evidence>
<evidence type="ECO:0000256" key="3">
    <source>
        <dbReference type="ARBA" id="ARBA00022833"/>
    </source>
</evidence>
<evidence type="ECO:0000259" key="6">
    <source>
        <dbReference type="PROSITE" id="PS50865"/>
    </source>
</evidence>
<keyword evidence="3" id="KW-0862">Zinc</keyword>
<keyword evidence="2 4" id="KW-0863">Zinc-finger</keyword>
<feature type="domain" description="MYND-type" evidence="6">
    <location>
        <begin position="356"/>
        <end position="401"/>
    </location>
</feature>
<comment type="caution">
    <text evidence="7">The sequence shown here is derived from an EMBL/GenBank/DDBJ whole genome shotgun (WGS) entry which is preliminary data.</text>
</comment>
<evidence type="ECO:0000256" key="5">
    <source>
        <dbReference type="SAM" id="MobiDB-lite"/>
    </source>
</evidence>
<evidence type="ECO:0000313" key="8">
    <source>
        <dbReference type="Proteomes" id="UP001159427"/>
    </source>
</evidence>
<keyword evidence="8" id="KW-1185">Reference proteome</keyword>
<feature type="region of interest" description="Disordered" evidence="5">
    <location>
        <begin position="235"/>
        <end position="264"/>
    </location>
</feature>
<feature type="region of interest" description="Disordered" evidence="5">
    <location>
        <begin position="198"/>
        <end position="223"/>
    </location>
</feature>
<dbReference type="InterPro" id="IPR002893">
    <property type="entry name" value="Znf_MYND"/>
</dbReference>
<dbReference type="InterPro" id="IPR058430">
    <property type="entry name" value="DUF8117"/>
</dbReference>
<evidence type="ECO:0000256" key="1">
    <source>
        <dbReference type="ARBA" id="ARBA00022723"/>
    </source>
</evidence>
<evidence type="ECO:0000256" key="2">
    <source>
        <dbReference type="ARBA" id="ARBA00022771"/>
    </source>
</evidence>
<dbReference type="SUPFAM" id="SSF144232">
    <property type="entry name" value="HIT/MYND zinc finger-like"/>
    <property type="match status" value="1"/>
</dbReference>
<dbReference type="Pfam" id="PF01753">
    <property type="entry name" value="zf-MYND"/>
    <property type="match status" value="1"/>
</dbReference>
<dbReference type="Gene3D" id="6.10.140.2220">
    <property type="match status" value="1"/>
</dbReference>
<dbReference type="Proteomes" id="UP001159427">
    <property type="component" value="Unassembled WGS sequence"/>
</dbReference>
<dbReference type="EMBL" id="CALNXI010000219">
    <property type="protein sequence ID" value="CAH3022427.1"/>
    <property type="molecule type" value="Genomic_DNA"/>
</dbReference>
<keyword evidence="1" id="KW-0479">Metal-binding</keyword>
<dbReference type="PROSITE" id="PS50865">
    <property type="entry name" value="ZF_MYND_2"/>
    <property type="match status" value="1"/>
</dbReference>
<sequence>MRNVLISSTDFELFDSDMTAQDYEFFQKHKGAFKSLLEDQSQEQKQKFVDAFQEFSVNHGCIKNFPVKNDNILALVDKAIQYLNESFVNGRFSKAKCLVTDAVCLAQSRPSMQYIGSSNHAKNPFIHKDSRDVFRRLFGEPIENETCLKVMCVLPLYIKFGGSICRYLKRWLEAGKLDELGVTSLTAIPLSALLKSKSTSNTGTDQGSANTPQSSVRVLTSEVSSSSNTMVAVATVGGRNSGSLNKANSSDEDNDDVDDDDDDDNWHTKVIRGIQSVLTDRAGPSPIEYMEVYKRDKDGSYRRLREDFHLGKPHPNQEFEERCRKKEEERIEGSRLHEVIMKDYSESQIQIKRHQCANCKKVEKERGMYKKCGRCKGKGTKFYCSRKCQEEDWVSRHREDHSVELPS</sequence>
<organism evidence="7 8">
    <name type="scientific">Porites evermanni</name>
    <dbReference type="NCBI Taxonomy" id="104178"/>
    <lineage>
        <taxon>Eukaryota</taxon>
        <taxon>Metazoa</taxon>
        <taxon>Cnidaria</taxon>
        <taxon>Anthozoa</taxon>
        <taxon>Hexacorallia</taxon>
        <taxon>Scleractinia</taxon>
        <taxon>Fungiina</taxon>
        <taxon>Poritidae</taxon>
        <taxon>Porites</taxon>
    </lineage>
</organism>
<evidence type="ECO:0000313" key="7">
    <source>
        <dbReference type="EMBL" id="CAH3022427.1"/>
    </source>
</evidence>
<protein>
    <recommendedName>
        <fullName evidence="6">MYND-type domain-containing protein</fullName>
    </recommendedName>
</protein>